<evidence type="ECO:0000256" key="1">
    <source>
        <dbReference type="SAM" id="Phobius"/>
    </source>
</evidence>
<keyword evidence="1" id="KW-1133">Transmembrane helix</keyword>
<keyword evidence="3" id="KW-1185">Reference proteome</keyword>
<gene>
    <name evidence="2" type="ORF">ACFFR3_40125</name>
</gene>
<comment type="caution">
    <text evidence="2">The sequence shown here is derived from an EMBL/GenBank/DDBJ whole genome shotgun (WGS) entry which is preliminary data.</text>
</comment>
<protein>
    <submittedName>
        <fullName evidence="2">Uncharacterized protein</fullName>
    </submittedName>
</protein>
<keyword evidence="1" id="KW-0812">Transmembrane</keyword>
<dbReference type="RefSeq" id="WP_379511151.1">
    <property type="nucleotide sequence ID" value="NZ_JBHSUY010000001.1"/>
</dbReference>
<sequence length="46" mass="5482">MNIGLPDVLMLLFSWVIPAAVVLFFLYWTIRLAIRHELRRTDARRP</sequence>
<keyword evidence="1" id="KW-0472">Membrane</keyword>
<dbReference type="Proteomes" id="UP001589568">
    <property type="component" value="Unassembled WGS sequence"/>
</dbReference>
<feature type="transmembrane region" description="Helical" evidence="1">
    <location>
        <begin position="12"/>
        <end position="30"/>
    </location>
</feature>
<evidence type="ECO:0000313" key="3">
    <source>
        <dbReference type="Proteomes" id="UP001589568"/>
    </source>
</evidence>
<organism evidence="2 3">
    <name type="scientific">Nonomuraea salmonea</name>
    <dbReference type="NCBI Taxonomy" id="46181"/>
    <lineage>
        <taxon>Bacteria</taxon>
        <taxon>Bacillati</taxon>
        <taxon>Actinomycetota</taxon>
        <taxon>Actinomycetes</taxon>
        <taxon>Streptosporangiales</taxon>
        <taxon>Streptosporangiaceae</taxon>
        <taxon>Nonomuraea</taxon>
    </lineage>
</organism>
<evidence type="ECO:0000313" key="2">
    <source>
        <dbReference type="EMBL" id="MFB9475735.1"/>
    </source>
</evidence>
<dbReference type="EMBL" id="JBHMCF010000045">
    <property type="protein sequence ID" value="MFB9475735.1"/>
    <property type="molecule type" value="Genomic_DNA"/>
</dbReference>
<proteinExistence type="predicted"/>
<reference evidence="2 3" key="1">
    <citation type="submission" date="2024-09" db="EMBL/GenBank/DDBJ databases">
        <authorList>
            <person name="Sun Q."/>
            <person name="Mori K."/>
        </authorList>
    </citation>
    <scope>NUCLEOTIDE SEQUENCE [LARGE SCALE GENOMIC DNA]</scope>
    <source>
        <strain evidence="2 3">JCM 3324</strain>
    </source>
</reference>
<accession>A0ABV5NZJ0</accession>
<name>A0ABV5NZJ0_9ACTN</name>